<name>A0A7J7ITM2_BUGNE</name>
<comment type="caution">
    <text evidence="1">The sequence shown here is derived from an EMBL/GenBank/DDBJ whole genome shotgun (WGS) entry which is preliminary data.</text>
</comment>
<protein>
    <submittedName>
        <fullName evidence="1">Uncharacterized protein</fullName>
    </submittedName>
</protein>
<evidence type="ECO:0000313" key="1">
    <source>
        <dbReference type="EMBL" id="KAF6016754.1"/>
    </source>
</evidence>
<keyword evidence="2" id="KW-1185">Reference proteome</keyword>
<dbReference type="Proteomes" id="UP000593567">
    <property type="component" value="Unassembled WGS sequence"/>
</dbReference>
<reference evidence="1" key="1">
    <citation type="submission" date="2020-06" db="EMBL/GenBank/DDBJ databases">
        <title>Draft genome of Bugula neritina, a colonial animal packing powerful symbionts and potential medicines.</title>
        <authorList>
            <person name="Rayko M."/>
        </authorList>
    </citation>
    <scope>NUCLEOTIDE SEQUENCE [LARGE SCALE GENOMIC DNA]</scope>
    <source>
        <strain evidence="1">Kwan_BN1</strain>
    </source>
</reference>
<sequence>MTPFKYFLLVTNNLYYIIRQRIVKYHKRDNFLMSQYYQNPKVLNVQLFTSLLERVCMAPTLEVYMLVSFTIHKHAATMTTMATMAGTKSLTDCVSVLLLKNTDHHTSQLIPTHTNSYQLTPTHTTVTLCTDNQARDEQM</sequence>
<organism evidence="1 2">
    <name type="scientific">Bugula neritina</name>
    <name type="common">Brown bryozoan</name>
    <name type="synonym">Sertularia neritina</name>
    <dbReference type="NCBI Taxonomy" id="10212"/>
    <lineage>
        <taxon>Eukaryota</taxon>
        <taxon>Metazoa</taxon>
        <taxon>Spiralia</taxon>
        <taxon>Lophotrochozoa</taxon>
        <taxon>Bryozoa</taxon>
        <taxon>Gymnolaemata</taxon>
        <taxon>Cheilostomatida</taxon>
        <taxon>Flustrina</taxon>
        <taxon>Buguloidea</taxon>
        <taxon>Bugulidae</taxon>
        <taxon>Bugula</taxon>
    </lineage>
</organism>
<evidence type="ECO:0000313" key="2">
    <source>
        <dbReference type="Proteomes" id="UP000593567"/>
    </source>
</evidence>
<proteinExistence type="predicted"/>
<accession>A0A7J7ITM2</accession>
<dbReference type="EMBL" id="VXIV02003472">
    <property type="protein sequence ID" value="KAF6016754.1"/>
    <property type="molecule type" value="Genomic_DNA"/>
</dbReference>
<gene>
    <name evidence="1" type="ORF">EB796_024939</name>
</gene>
<dbReference type="AlphaFoldDB" id="A0A7J7ITM2"/>